<dbReference type="EMBL" id="JAHHFP010000019">
    <property type="protein sequence ID" value="MBX7271800.1"/>
    <property type="molecule type" value="Genomic_DNA"/>
</dbReference>
<organism evidence="1 2">
    <name type="scientific">Stutzerimonas chloritidismutans</name>
    <name type="common">Pseudomonas chloritidismutans</name>
    <dbReference type="NCBI Taxonomy" id="203192"/>
    <lineage>
        <taxon>Bacteria</taxon>
        <taxon>Pseudomonadati</taxon>
        <taxon>Pseudomonadota</taxon>
        <taxon>Gammaproteobacteria</taxon>
        <taxon>Pseudomonadales</taxon>
        <taxon>Pseudomonadaceae</taxon>
        <taxon>Stutzerimonas</taxon>
    </lineage>
</organism>
<name>A0ACC5VGV7_STUCH</name>
<protein>
    <submittedName>
        <fullName evidence="1">Uncharacterized protein</fullName>
    </submittedName>
</protein>
<accession>A0ACC5VGV7</accession>
<keyword evidence="2" id="KW-1185">Reference proteome</keyword>
<sequence>MFKTSRNAELLPGLSTAPDGVQFWSYVELEVTWLWFYLQIVEDDGNEAFRSMLMVPSVPLLEQVIAAQTEHAWLEQAYLVNPGHMNKAGRWMMEPLLEISSIRDAQGNVLGHQYRVEGDRTYSTSASQPLDTRMSTHVIFSAALHLRG</sequence>
<reference evidence="1 2" key="1">
    <citation type="journal article" date="2021" name="Appl. Microbiol. Biotechnol.">
        <title>Biotechnological applications of marine bacteria in bioremediation of environments polluted with hydrocarbons and plastics.</title>
        <authorList>
            <person name="Muriel-Millan L.F."/>
            <person name="Millan-Lopez S."/>
            <person name="Pardo-Lopez L."/>
        </authorList>
    </citation>
    <scope>NUCLEOTIDE SEQUENCE [LARGE SCALE GENOMIC DNA]</scope>
    <source>
        <strain evidence="1 2">GOM4</strain>
    </source>
</reference>
<evidence type="ECO:0000313" key="1">
    <source>
        <dbReference type="EMBL" id="MBX7271800.1"/>
    </source>
</evidence>
<evidence type="ECO:0000313" key="2">
    <source>
        <dbReference type="Proteomes" id="UP000782475"/>
    </source>
</evidence>
<comment type="caution">
    <text evidence="1">The sequence shown here is derived from an EMBL/GenBank/DDBJ whole genome shotgun (WGS) entry which is preliminary data.</text>
</comment>
<proteinExistence type="predicted"/>
<dbReference type="Proteomes" id="UP000782475">
    <property type="component" value="Unassembled WGS sequence"/>
</dbReference>
<gene>
    <name evidence="1" type="ORF">KJJ99_08355</name>
</gene>